<dbReference type="GO" id="GO:0032259">
    <property type="term" value="P:methylation"/>
    <property type="evidence" value="ECO:0007669"/>
    <property type="project" value="UniProtKB-KW"/>
</dbReference>
<dbReference type="Pfam" id="PF21148">
    <property type="entry name" value="NSUN5_fdxn-like"/>
    <property type="match status" value="1"/>
</dbReference>
<sequence>MFNSSSELEFSNQTSSEEIAQLASLELPSRGKSSTCLAEKPGYPDSIYVMAANIFQGIRIEKSPEKVLIKYGNEPLPASEPEDETFQRLSYELAFSALKYQDILESILIDSYIFPSTTIPDHLSSLIIVMLYDFQDRKFQARLLPDDEDTILEVQEVENLLNSFKTKLAASLARCRIKHDALSIYHILPETVRKQELRASTLPLYAWINTCKISPDEVYSNLRKNGYHKVKSVLHIDDKVFAVDTHCYDVLIFPSHLKNDLLHIDLVKDYKLIFQVN</sequence>
<reference evidence="3" key="1">
    <citation type="submission" date="2025-08" db="UniProtKB">
        <authorList>
            <consortium name="RefSeq"/>
        </authorList>
    </citation>
    <scope>IDENTIFICATION</scope>
    <source>
        <tissue evidence="3">Spleen</tissue>
    </source>
</reference>
<protein>
    <submittedName>
        <fullName evidence="3">Methyltransferase NSUN7</fullName>
    </submittedName>
</protein>
<dbReference type="GeneID" id="102832822"/>
<dbReference type="OrthoDB" id="6817893at2759"/>
<evidence type="ECO:0000313" key="2">
    <source>
        <dbReference type="Proteomes" id="UP000504623"/>
    </source>
</evidence>
<evidence type="ECO:0000259" key="1">
    <source>
        <dbReference type="Pfam" id="PF21148"/>
    </source>
</evidence>
<dbReference type="CTD" id="79730"/>
<dbReference type="InterPro" id="IPR049561">
    <property type="entry name" value="NSUN5_7_fdxn-like"/>
</dbReference>
<keyword evidence="3" id="KW-0489">Methyltransferase</keyword>
<dbReference type="PANTHER" id="PTHR14663:SF2">
    <property type="entry name" value="METHYLTRANSFERASE NSUN7-RELATED"/>
    <property type="match status" value="1"/>
</dbReference>
<keyword evidence="3" id="KW-0808">Transferase</keyword>
<accession>A0A9B0TXN1</accession>
<dbReference type="Gene3D" id="3.30.70.1170">
    <property type="entry name" value="Sun protein, domain 3"/>
    <property type="match status" value="1"/>
</dbReference>
<organism evidence="2 3">
    <name type="scientific">Chrysochloris asiatica</name>
    <name type="common">Cape golden mole</name>
    <dbReference type="NCBI Taxonomy" id="185453"/>
    <lineage>
        <taxon>Eukaryota</taxon>
        <taxon>Metazoa</taxon>
        <taxon>Chordata</taxon>
        <taxon>Craniata</taxon>
        <taxon>Vertebrata</taxon>
        <taxon>Euteleostomi</taxon>
        <taxon>Mammalia</taxon>
        <taxon>Eutheria</taxon>
        <taxon>Afrotheria</taxon>
        <taxon>Chrysochloridae</taxon>
        <taxon>Chrysochlorinae</taxon>
        <taxon>Chrysochloris</taxon>
    </lineage>
</organism>
<dbReference type="InterPro" id="IPR042620">
    <property type="entry name" value="NSUN7"/>
</dbReference>
<evidence type="ECO:0000313" key="3">
    <source>
        <dbReference type="RefSeq" id="XP_006873291.1"/>
    </source>
</evidence>
<dbReference type="PANTHER" id="PTHR14663">
    <property type="entry name" value="METHYLTRANSFERASE NSUN7-RELATED"/>
    <property type="match status" value="1"/>
</dbReference>
<dbReference type="Proteomes" id="UP000504623">
    <property type="component" value="Unplaced"/>
</dbReference>
<keyword evidence="2" id="KW-1185">Reference proteome</keyword>
<dbReference type="GO" id="GO:0008168">
    <property type="term" value="F:methyltransferase activity"/>
    <property type="evidence" value="ECO:0007669"/>
    <property type="project" value="UniProtKB-KW"/>
</dbReference>
<gene>
    <name evidence="3" type="primary">NSUN7</name>
</gene>
<name>A0A9B0TXN1_CHRAS</name>
<dbReference type="RefSeq" id="XP_006873291.1">
    <property type="nucleotide sequence ID" value="XM_006873229.1"/>
</dbReference>
<dbReference type="AlphaFoldDB" id="A0A9B0TXN1"/>
<feature type="domain" description="NOL1/NOP2/NSUN 5/7 ferredoxin-like" evidence="1">
    <location>
        <begin position="203"/>
        <end position="263"/>
    </location>
</feature>
<proteinExistence type="predicted"/>